<evidence type="ECO:0000256" key="1">
    <source>
        <dbReference type="SAM" id="MobiDB-lite"/>
    </source>
</evidence>
<name>A0A4S8LF32_DENBC</name>
<dbReference type="AlphaFoldDB" id="A0A4S8LF32"/>
<protein>
    <submittedName>
        <fullName evidence="2">Uncharacterized protein</fullName>
    </submittedName>
</protein>
<gene>
    <name evidence="2" type="ORF">K435DRAFT_867097</name>
</gene>
<dbReference type="OrthoDB" id="448448at2759"/>
<reference evidence="2 3" key="1">
    <citation type="journal article" date="2019" name="Nat. Ecol. Evol.">
        <title>Megaphylogeny resolves global patterns of mushroom evolution.</title>
        <authorList>
            <person name="Varga T."/>
            <person name="Krizsan K."/>
            <person name="Foldi C."/>
            <person name="Dima B."/>
            <person name="Sanchez-Garcia M."/>
            <person name="Sanchez-Ramirez S."/>
            <person name="Szollosi G.J."/>
            <person name="Szarkandi J.G."/>
            <person name="Papp V."/>
            <person name="Albert L."/>
            <person name="Andreopoulos W."/>
            <person name="Angelini C."/>
            <person name="Antonin V."/>
            <person name="Barry K.W."/>
            <person name="Bougher N.L."/>
            <person name="Buchanan P."/>
            <person name="Buyck B."/>
            <person name="Bense V."/>
            <person name="Catcheside P."/>
            <person name="Chovatia M."/>
            <person name="Cooper J."/>
            <person name="Damon W."/>
            <person name="Desjardin D."/>
            <person name="Finy P."/>
            <person name="Geml J."/>
            <person name="Haridas S."/>
            <person name="Hughes K."/>
            <person name="Justo A."/>
            <person name="Karasinski D."/>
            <person name="Kautmanova I."/>
            <person name="Kiss B."/>
            <person name="Kocsube S."/>
            <person name="Kotiranta H."/>
            <person name="LaButti K.M."/>
            <person name="Lechner B.E."/>
            <person name="Liimatainen K."/>
            <person name="Lipzen A."/>
            <person name="Lukacs Z."/>
            <person name="Mihaltcheva S."/>
            <person name="Morgado L.N."/>
            <person name="Niskanen T."/>
            <person name="Noordeloos M.E."/>
            <person name="Ohm R.A."/>
            <person name="Ortiz-Santana B."/>
            <person name="Ovrebo C."/>
            <person name="Racz N."/>
            <person name="Riley R."/>
            <person name="Savchenko A."/>
            <person name="Shiryaev A."/>
            <person name="Soop K."/>
            <person name="Spirin V."/>
            <person name="Szebenyi C."/>
            <person name="Tomsovsky M."/>
            <person name="Tulloss R.E."/>
            <person name="Uehling J."/>
            <person name="Grigoriev I.V."/>
            <person name="Vagvolgyi C."/>
            <person name="Papp T."/>
            <person name="Martin F.M."/>
            <person name="Miettinen O."/>
            <person name="Hibbett D.S."/>
            <person name="Nagy L.G."/>
        </authorList>
    </citation>
    <scope>NUCLEOTIDE SEQUENCE [LARGE SCALE GENOMIC DNA]</scope>
    <source>
        <strain evidence="2 3">CBS 962.96</strain>
    </source>
</reference>
<accession>A0A4S8LF32</accession>
<feature type="region of interest" description="Disordered" evidence="1">
    <location>
        <begin position="187"/>
        <end position="247"/>
    </location>
</feature>
<proteinExistence type="predicted"/>
<keyword evidence="3" id="KW-1185">Reference proteome</keyword>
<sequence>MLNIQLNFATGSFTFVIQGMGERFALPFSTAIILSQVPTRSVVPPKLSEGEKVLMIVPSELRLAEDRSSRDGMKLSLGQQAMLTATPDYFLSRAKLTSPLPPAMHKLDEQAKGAGIFCTPSIVFTVSVIEDKTVYVKHFIISDTVEDRILKIQKRKTAIVTEALKGGKKGTGDPERTIRGRSVGHAVRGGVRAPGQASRGRGPFTSTQVSTPPTSDSHITEMCNQQRVQQQEEFQEEHRDSMRTVGK</sequence>
<evidence type="ECO:0000313" key="2">
    <source>
        <dbReference type="EMBL" id="THU87616.1"/>
    </source>
</evidence>
<evidence type="ECO:0000313" key="3">
    <source>
        <dbReference type="Proteomes" id="UP000297245"/>
    </source>
</evidence>
<organism evidence="2 3">
    <name type="scientific">Dendrothele bispora (strain CBS 962.96)</name>
    <dbReference type="NCBI Taxonomy" id="1314807"/>
    <lineage>
        <taxon>Eukaryota</taxon>
        <taxon>Fungi</taxon>
        <taxon>Dikarya</taxon>
        <taxon>Basidiomycota</taxon>
        <taxon>Agaricomycotina</taxon>
        <taxon>Agaricomycetes</taxon>
        <taxon>Agaricomycetidae</taxon>
        <taxon>Agaricales</taxon>
        <taxon>Agaricales incertae sedis</taxon>
        <taxon>Dendrothele</taxon>
    </lineage>
</organism>
<dbReference type="EMBL" id="ML179442">
    <property type="protein sequence ID" value="THU87616.1"/>
    <property type="molecule type" value="Genomic_DNA"/>
</dbReference>
<dbReference type="Proteomes" id="UP000297245">
    <property type="component" value="Unassembled WGS sequence"/>
</dbReference>
<feature type="compositionally biased region" description="Polar residues" evidence="1">
    <location>
        <begin position="204"/>
        <end position="217"/>
    </location>
</feature>
<feature type="compositionally biased region" description="Basic and acidic residues" evidence="1">
    <location>
        <begin position="236"/>
        <end position="247"/>
    </location>
</feature>